<sequence length="352" mass="39178">MRFSLALAAFSAISMVDAAYFSEGWKPGQAPPTQAIPPGSKQTSVPLADFLKPKAAADAPPRKGILELVQELQTMATDALTAPLKSGPVADIIQRTTGLNVSQAIERAKAAALQDKWDSRIKLITDDNWEDVIEYEQLSPEEEESRTWLILITLSEQNAVTQFVEEQFIKAFNETMDNDDDLPGVKWGRIDYFNVTLITTKWLIFKAPLVVMASHRGKDLRFFHPTQIKMRELHDIMKEELWKSVPPWRSSWGPGGENAWVLHHAGIWLGKYNDIAGKVPKWALMMVTGVFGSFVIQLLHGRDKKKAAPVIKSDDAAKTAPPPVAPTTPKKSPAETKKEASKRNRSAKRTAD</sequence>
<reference evidence="3 4" key="1">
    <citation type="journal article" date="2012" name="Science">
        <title>The Paleozoic origin of enzymatic lignin decomposition reconstructed from 31 fungal genomes.</title>
        <authorList>
            <person name="Floudas D."/>
            <person name="Binder M."/>
            <person name="Riley R."/>
            <person name="Barry K."/>
            <person name="Blanchette R.A."/>
            <person name="Henrissat B."/>
            <person name="Martinez A.T."/>
            <person name="Otillar R."/>
            <person name="Spatafora J.W."/>
            <person name="Yadav J.S."/>
            <person name="Aerts A."/>
            <person name="Benoit I."/>
            <person name="Boyd A."/>
            <person name="Carlson A."/>
            <person name="Copeland A."/>
            <person name="Coutinho P.M."/>
            <person name="de Vries R.P."/>
            <person name="Ferreira P."/>
            <person name="Findley K."/>
            <person name="Foster B."/>
            <person name="Gaskell J."/>
            <person name="Glotzer D."/>
            <person name="Gorecki P."/>
            <person name="Heitman J."/>
            <person name="Hesse C."/>
            <person name="Hori C."/>
            <person name="Igarashi K."/>
            <person name="Jurgens J.A."/>
            <person name="Kallen N."/>
            <person name="Kersten P."/>
            <person name="Kohler A."/>
            <person name="Kuees U."/>
            <person name="Kumar T.K.A."/>
            <person name="Kuo A."/>
            <person name="LaButti K."/>
            <person name="Larrondo L.F."/>
            <person name="Lindquist E."/>
            <person name="Ling A."/>
            <person name="Lombard V."/>
            <person name="Lucas S."/>
            <person name="Lundell T."/>
            <person name="Martin R."/>
            <person name="McLaughlin D.J."/>
            <person name="Morgenstern I."/>
            <person name="Morin E."/>
            <person name="Murat C."/>
            <person name="Nagy L.G."/>
            <person name="Nolan M."/>
            <person name="Ohm R.A."/>
            <person name="Patyshakuliyeva A."/>
            <person name="Rokas A."/>
            <person name="Ruiz-Duenas F.J."/>
            <person name="Sabat G."/>
            <person name="Salamov A."/>
            <person name="Samejima M."/>
            <person name="Schmutz J."/>
            <person name="Slot J.C."/>
            <person name="St John F."/>
            <person name="Stenlid J."/>
            <person name="Sun H."/>
            <person name="Sun S."/>
            <person name="Syed K."/>
            <person name="Tsang A."/>
            <person name="Wiebenga A."/>
            <person name="Young D."/>
            <person name="Pisabarro A."/>
            <person name="Eastwood D.C."/>
            <person name="Martin F."/>
            <person name="Cullen D."/>
            <person name="Grigoriev I.V."/>
            <person name="Hibbett D.S."/>
        </authorList>
    </citation>
    <scope>NUCLEOTIDE SEQUENCE [LARGE SCALE GENOMIC DNA]</scope>
    <source>
        <strain evidence="3 4">DJM-731 SS1</strain>
    </source>
</reference>
<dbReference type="EMBL" id="JH795855">
    <property type="protein sequence ID" value="EJU06203.1"/>
    <property type="molecule type" value="Genomic_DNA"/>
</dbReference>
<organism evidence="3 4">
    <name type="scientific">Dacryopinax primogenitus (strain DJM 731)</name>
    <name type="common">Brown rot fungus</name>
    <dbReference type="NCBI Taxonomy" id="1858805"/>
    <lineage>
        <taxon>Eukaryota</taxon>
        <taxon>Fungi</taxon>
        <taxon>Dikarya</taxon>
        <taxon>Basidiomycota</taxon>
        <taxon>Agaricomycotina</taxon>
        <taxon>Dacrymycetes</taxon>
        <taxon>Dacrymycetales</taxon>
        <taxon>Dacrymycetaceae</taxon>
        <taxon>Dacryopinax</taxon>
    </lineage>
</organism>
<feature type="chain" id="PRO_5004067734" evidence="2">
    <location>
        <begin position="19"/>
        <end position="352"/>
    </location>
</feature>
<accession>M5GGW6</accession>
<proteinExistence type="predicted"/>
<evidence type="ECO:0000256" key="2">
    <source>
        <dbReference type="SAM" id="SignalP"/>
    </source>
</evidence>
<feature type="compositionally biased region" description="Basic and acidic residues" evidence="1">
    <location>
        <begin position="332"/>
        <end position="342"/>
    </location>
</feature>
<dbReference type="RefSeq" id="XP_040633097.1">
    <property type="nucleotide sequence ID" value="XM_040776011.1"/>
</dbReference>
<keyword evidence="2" id="KW-0732">Signal</keyword>
<dbReference type="OrthoDB" id="2502001at2759"/>
<evidence type="ECO:0000256" key="1">
    <source>
        <dbReference type="SAM" id="MobiDB-lite"/>
    </source>
</evidence>
<gene>
    <name evidence="3" type="ORF">DACRYDRAFT_73553</name>
</gene>
<dbReference type="OMA" id="PNVRWGR"/>
<feature type="region of interest" description="Disordered" evidence="1">
    <location>
        <begin position="307"/>
        <end position="352"/>
    </location>
</feature>
<dbReference type="HOGENOM" id="CLU_061858_0_0_1"/>
<evidence type="ECO:0000313" key="4">
    <source>
        <dbReference type="Proteomes" id="UP000030653"/>
    </source>
</evidence>
<dbReference type="GeneID" id="63691073"/>
<keyword evidence="4" id="KW-1185">Reference proteome</keyword>
<feature type="compositionally biased region" description="Basic residues" evidence="1">
    <location>
        <begin position="343"/>
        <end position="352"/>
    </location>
</feature>
<feature type="signal peptide" evidence="2">
    <location>
        <begin position="1"/>
        <end position="18"/>
    </location>
</feature>
<protein>
    <submittedName>
        <fullName evidence="3">Uncharacterized protein</fullName>
    </submittedName>
</protein>
<name>M5GGW6_DACPD</name>
<evidence type="ECO:0000313" key="3">
    <source>
        <dbReference type="EMBL" id="EJU06203.1"/>
    </source>
</evidence>
<dbReference type="Proteomes" id="UP000030653">
    <property type="component" value="Unassembled WGS sequence"/>
</dbReference>
<dbReference type="AlphaFoldDB" id="M5GGW6"/>